<name>K0T5Z4_THAOC</name>
<comment type="caution">
    <text evidence="3">The sequence shown here is derived from an EMBL/GenBank/DDBJ whole genome shotgun (WGS) entry which is preliminary data.</text>
</comment>
<dbReference type="InterPro" id="IPR011989">
    <property type="entry name" value="ARM-like"/>
</dbReference>
<feature type="region of interest" description="Disordered" evidence="2">
    <location>
        <begin position="756"/>
        <end position="803"/>
    </location>
</feature>
<dbReference type="Gene3D" id="1.25.10.10">
    <property type="entry name" value="Leucine-rich Repeat Variant"/>
    <property type="match status" value="1"/>
</dbReference>
<dbReference type="GO" id="GO:0030686">
    <property type="term" value="C:90S preribosome"/>
    <property type="evidence" value="ECO:0007669"/>
    <property type="project" value="TreeGrafter"/>
</dbReference>
<dbReference type="GO" id="GO:0000472">
    <property type="term" value="P:endonucleolytic cleavage to generate mature 5'-end of SSU-rRNA from (SSU-rRNA, 5.8S rRNA, LSU-rRNA)"/>
    <property type="evidence" value="ECO:0007669"/>
    <property type="project" value="TreeGrafter"/>
</dbReference>
<dbReference type="InterPro" id="IPR001313">
    <property type="entry name" value="Pumilio_RNA-bd_rpt"/>
</dbReference>
<keyword evidence="4" id="KW-1185">Reference proteome</keyword>
<sequence>MEEGGGEYGRPRRGDPDTISYLRGLPLDEVTAAKEVRTYISAYRSEDGGAAEENEPAEFPESLSATHAALSSIYHEIASLACEEDSCQQIETLIRISCRFSMAAKRIVLSSLSGYWVFLSTHRFGSHVAQTALRCAVAECEENLDAFGDGKSEGGEVVEDSYGSLMQNEDGSGGSIPHSLSRILLDAIEELKQYASDLSVHVCGTHVLRSSVCILSGVEFVEAFPKPGSNNQGDGQWDSGVLAATRRGKLKDKKKKKKKGRPQPVEESGAKSPQEVTVMRKMKVVSDLKSEVFRNKSDAMLEELVGIITLSKNDTHGEVQPPGEVQQHTCHASAGPLLVQLVRILSYLDLHSKPAQKKSGAKKIVPDRRLGIQEEEPRYSVGSQAETLVNRLLCWDPNVCRDGDDEDERAKQPYASDIIYGLSGEPRGSILLEAILRCSPDSFHDELCRVGAFYDDTTLREYIEHGVSNFVVQVLFATSRSREQTAKLVKPLVDIVEDGSLLRPNSRCADEGAQEESRAPTKNTRRIGVIWRASEMCANVGSAQDQEQLLHAIMRGFSAATGRSEEGDTELSDGKKKRKRSKAKGLPACECIPLLLGLKPGSYDASCRLTLDAAGARVMHHIFQFKERLREEWVESFFDIYTCEDLVGIANDGLGSRCILDGLLEGPSRAKSSRLLLAKISDRLAFLAAERVGHHVVIKMFRSLPTFEDKAAVSATLSQSLNRLGSNSMGRSVMTSLAVKEYLEGENPWKEALARQRGKEDWLEDITGEKQSNEGEDDEHDGSEKAKGRHKKDKKKKKKRRQE</sequence>
<dbReference type="GO" id="GO:0003723">
    <property type="term" value="F:RNA binding"/>
    <property type="evidence" value="ECO:0007669"/>
    <property type="project" value="InterPro"/>
</dbReference>
<dbReference type="GO" id="GO:0030688">
    <property type="term" value="C:preribosome, small subunit precursor"/>
    <property type="evidence" value="ECO:0007669"/>
    <property type="project" value="TreeGrafter"/>
</dbReference>
<dbReference type="Proteomes" id="UP000266841">
    <property type="component" value="Unassembled WGS sequence"/>
</dbReference>
<accession>K0T5Z4</accession>
<dbReference type="OrthoDB" id="392571at2759"/>
<dbReference type="PANTHER" id="PTHR13102">
    <property type="entry name" value="NUCLEOLAR PROTEIN 9"/>
    <property type="match status" value="1"/>
</dbReference>
<feature type="compositionally biased region" description="Basic and acidic residues" evidence="2">
    <location>
        <begin position="756"/>
        <end position="773"/>
    </location>
</feature>
<dbReference type="InterPro" id="IPR016024">
    <property type="entry name" value="ARM-type_fold"/>
</dbReference>
<dbReference type="OMA" id="GLGSRCI"/>
<evidence type="ECO:0000313" key="3">
    <source>
        <dbReference type="EMBL" id="EJK65847.1"/>
    </source>
</evidence>
<dbReference type="GO" id="GO:0000056">
    <property type="term" value="P:ribosomal small subunit export from nucleus"/>
    <property type="evidence" value="ECO:0007669"/>
    <property type="project" value="TreeGrafter"/>
</dbReference>
<dbReference type="GO" id="GO:0000447">
    <property type="term" value="P:endonucleolytic cleavage in ITS1 to separate SSU-rRNA from 5.8S rRNA and LSU-rRNA from tricistronic rRNA transcript (SSU-rRNA, 5.8S rRNA, LSU-rRNA)"/>
    <property type="evidence" value="ECO:0007669"/>
    <property type="project" value="TreeGrafter"/>
</dbReference>
<dbReference type="eggNOG" id="ENOG502S43M">
    <property type="taxonomic scope" value="Eukaryota"/>
</dbReference>
<dbReference type="InterPro" id="IPR040000">
    <property type="entry name" value="NOP9"/>
</dbReference>
<feature type="compositionally biased region" description="Basic residues" evidence="2">
    <location>
        <begin position="787"/>
        <end position="803"/>
    </location>
</feature>
<gene>
    <name evidence="3" type="ORF">THAOC_13256</name>
</gene>
<evidence type="ECO:0008006" key="5">
    <source>
        <dbReference type="Google" id="ProtNLM"/>
    </source>
</evidence>
<reference evidence="3 4" key="1">
    <citation type="journal article" date="2012" name="Genome Biol.">
        <title>Genome and low-iron response of an oceanic diatom adapted to chronic iron limitation.</title>
        <authorList>
            <person name="Lommer M."/>
            <person name="Specht M."/>
            <person name="Roy A.S."/>
            <person name="Kraemer L."/>
            <person name="Andreson R."/>
            <person name="Gutowska M.A."/>
            <person name="Wolf J."/>
            <person name="Bergner S.V."/>
            <person name="Schilhabel M.B."/>
            <person name="Klostermeier U.C."/>
            <person name="Beiko R.G."/>
            <person name="Rosenstiel P."/>
            <person name="Hippler M."/>
            <person name="Laroche J."/>
        </authorList>
    </citation>
    <scope>NUCLEOTIDE SEQUENCE [LARGE SCALE GENOMIC DNA]</scope>
    <source>
        <strain evidence="3 4">CCMP1005</strain>
    </source>
</reference>
<proteinExistence type="predicted"/>
<dbReference type="GO" id="GO:0005730">
    <property type="term" value="C:nucleolus"/>
    <property type="evidence" value="ECO:0007669"/>
    <property type="project" value="TreeGrafter"/>
</dbReference>
<protein>
    <recommendedName>
        <fullName evidence="5">Nucleolar protein 9</fullName>
    </recommendedName>
</protein>
<organism evidence="3 4">
    <name type="scientific">Thalassiosira oceanica</name>
    <name type="common">Marine diatom</name>
    <dbReference type="NCBI Taxonomy" id="159749"/>
    <lineage>
        <taxon>Eukaryota</taxon>
        <taxon>Sar</taxon>
        <taxon>Stramenopiles</taxon>
        <taxon>Ochrophyta</taxon>
        <taxon>Bacillariophyta</taxon>
        <taxon>Coscinodiscophyceae</taxon>
        <taxon>Thalassiosirophycidae</taxon>
        <taxon>Thalassiosirales</taxon>
        <taxon>Thalassiosiraceae</taxon>
        <taxon>Thalassiosira</taxon>
    </lineage>
</organism>
<feature type="region of interest" description="Disordered" evidence="2">
    <location>
        <begin position="227"/>
        <end position="274"/>
    </location>
</feature>
<dbReference type="EMBL" id="AGNL01015421">
    <property type="protein sequence ID" value="EJK65847.1"/>
    <property type="molecule type" value="Genomic_DNA"/>
</dbReference>
<dbReference type="SUPFAM" id="SSF48371">
    <property type="entry name" value="ARM repeat"/>
    <property type="match status" value="1"/>
</dbReference>
<keyword evidence="1" id="KW-0677">Repeat</keyword>
<dbReference type="Pfam" id="PF22493">
    <property type="entry name" value="PUF_NOP9"/>
    <property type="match status" value="1"/>
</dbReference>
<evidence type="ECO:0000256" key="2">
    <source>
        <dbReference type="SAM" id="MobiDB-lite"/>
    </source>
</evidence>
<dbReference type="GO" id="GO:0000480">
    <property type="term" value="P:endonucleolytic cleavage in 5'-ETS of tricistronic rRNA transcript (SSU-rRNA, 5.8S rRNA, LSU-rRNA)"/>
    <property type="evidence" value="ECO:0007669"/>
    <property type="project" value="TreeGrafter"/>
</dbReference>
<dbReference type="PANTHER" id="PTHR13102:SF0">
    <property type="entry name" value="NUCLEOLAR PROTEIN 9"/>
    <property type="match status" value="1"/>
</dbReference>
<evidence type="ECO:0000313" key="4">
    <source>
        <dbReference type="Proteomes" id="UP000266841"/>
    </source>
</evidence>
<evidence type="ECO:0000256" key="1">
    <source>
        <dbReference type="ARBA" id="ARBA00022737"/>
    </source>
</evidence>
<dbReference type="AlphaFoldDB" id="K0T5Z4"/>
<feature type="compositionally biased region" description="Basic residues" evidence="2">
    <location>
        <begin position="246"/>
        <end position="261"/>
    </location>
</feature>